<proteinExistence type="predicted"/>
<organism evidence="3 4">
    <name type="scientific">Lentzea flava</name>
    <dbReference type="NCBI Taxonomy" id="103732"/>
    <lineage>
        <taxon>Bacteria</taxon>
        <taxon>Bacillati</taxon>
        <taxon>Actinomycetota</taxon>
        <taxon>Actinomycetes</taxon>
        <taxon>Pseudonocardiales</taxon>
        <taxon>Pseudonocardiaceae</taxon>
        <taxon>Lentzea</taxon>
    </lineage>
</organism>
<dbReference type="RefSeq" id="WP_229813451.1">
    <property type="nucleotide sequence ID" value="NZ_BMRE01000083.1"/>
</dbReference>
<dbReference type="SFLD" id="SFLDG01018">
    <property type="entry name" value="Squalene/Phytoene_Synthase_Lik"/>
    <property type="match status" value="1"/>
</dbReference>
<evidence type="ECO:0000313" key="4">
    <source>
        <dbReference type="Proteomes" id="UP000649573"/>
    </source>
</evidence>
<evidence type="ECO:0000256" key="1">
    <source>
        <dbReference type="ARBA" id="ARBA00004684"/>
    </source>
</evidence>
<dbReference type="PROSITE" id="PS01045">
    <property type="entry name" value="SQUALEN_PHYTOEN_SYN_2"/>
    <property type="match status" value="1"/>
</dbReference>
<dbReference type="PANTHER" id="PTHR31480">
    <property type="entry name" value="BIFUNCTIONAL LYCOPENE CYCLASE/PHYTOENE SYNTHASE"/>
    <property type="match status" value="1"/>
</dbReference>
<dbReference type="Gene3D" id="1.10.600.10">
    <property type="entry name" value="Farnesyl Diphosphate Synthase"/>
    <property type="match status" value="1"/>
</dbReference>
<accession>A0ABQ2VEK0</accession>
<dbReference type="InterPro" id="IPR044843">
    <property type="entry name" value="Trans_IPPS_bact-type"/>
</dbReference>
<dbReference type="PROSITE" id="PS01044">
    <property type="entry name" value="SQUALEN_PHYTOEN_SYN_1"/>
    <property type="match status" value="1"/>
</dbReference>
<dbReference type="Pfam" id="PF00494">
    <property type="entry name" value="SQS_PSY"/>
    <property type="match status" value="1"/>
</dbReference>
<evidence type="ECO:0000256" key="2">
    <source>
        <dbReference type="ARBA" id="ARBA00022679"/>
    </source>
</evidence>
<gene>
    <name evidence="3" type="primary">crtB</name>
    <name evidence="3" type="ORF">GCM10010178_86810</name>
</gene>
<dbReference type="SFLD" id="SFLDG01212">
    <property type="entry name" value="Phytoene_synthase_like"/>
    <property type="match status" value="1"/>
</dbReference>
<comment type="caution">
    <text evidence="3">The sequence shown here is derived from an EMBL/GenBank/DDBJ whole genome shotgun (WGS) entry which is preliminary data.</text>
</comment>
<dbReference type="Proteomes" id="UP000649573">
    <property type="component" value="Unassembled WGS sequence"/>
</dbReference>
<dbReference type="InterPro" id="IPR008949">
    <property type="entry name" value="Isoprenoid_synthase_dom_sf"/>
</dbReference>
<dbReference type="InterPro" id="IPR033904">
    <property type="entry name" value="Trans_IPPS_HH"/>
</dbReference>
<name>A0ABQ2VEK0_9PSEU</name>
<keyword evidence="4" id="KW-1185">Reference proteome</keyword>
<dbReference type="CDD" id="cd00683">
    <property type="entry name" value="Trans_IPPS_HH"/>
    <property type="match status" value="1"/>
</dbReference>
<dbReference type="EMBL" id="BMRE01000083">
    <property type="protein sequence ID" value="GGU82985.1"/>
    <property type="molecule type" value="Genomic_DNA"/>
</dbReference>
<evidence type="ECO:0000313" key="3">
    <source>
        <dbReference type="EMBL" id="GGU82985.1"/>
    </source>
</evidence>
<sequence length="322" mass="36613">MMTRSHDEKIKRTHAEWLDAAGIHDDGLRSAFELCRRLHAHYGRTYYLATLFLPQSKRPFVNSLYGFARYADEIVDNGDPSTMADEFTQWCARALADLRRGHSEDPVCRALLHTMRVWDIPLEHVEAFLSSMLMDLTITEYRTFEDLREYMYGSAAVIGLQMVPILEPLDPSAFERAAALGEAFQLTNFLRDIAEDLRRGRVYLPMEDLDAFGVTRESMTAGVVDQRFRDLLKFEIDRTRRLYAFARGGIDLLAPSSRACIATAFTLYGGILDEIERADYRILDRRVAVSVAGRLKVAIPAYRSARRFRRAGIPASAGGERS</sequence>
<dbReference type="InterPro" id="IPR019845">
    <property type="entry name" value="Squalene/phytoene_synthase_CS"/>
</dbReference>
<dbReference type="SFLD" id="SFLDS00005">
    <property type="entry name" value="Isoprenoid_Synthase_Type_I"/>
    <property type="match status" value="1"/>
</dbReference>
<reference evidence="4" key="1">
    <citation type="journal article" date="2019" name="Int. J. Syst. Evol. Microbiol.">
        <title>The Global Catalogue of Microorganisms (GCM) 10K type strain sequencing project: providing services to taxonomists for standard genome sequencing and annotation.</title>
        <authorList>
            <consortium name="The Broad Institute Genomics Platform"/>
            <consortium name="The Broad Institute Genome Sequencing Center for Infectious Disease"/>
            <person name="Wu L."/>
            <person name="Ma J."/>
        </authorList>
    </citation>
    <scope>NUCLEOTIDE SEQUENCE [LARGE SCALE GENOMIC DNA]</scope>
    <source>
        <strain evidence="4">JCM 3296</strain>
    </source>
</reference>
<protein>
    <submittedName>
        <fullName evidence="3">Phytoene synthase</fullName>
    </submittedName>
</protein>
<comment type="pathway">
    <text evidence="1">Carotenoid biosynthesis; phytoene biosynthesis.</text>
</comment>
<dbReference type="InterPro" id="IPR002060">
    <property type="entry name" value="Squ/phyt_synthse"/>
</dbReference>
<dbReference type="SUPFAM" id="SSF48576">
    <property type="entry name" value="Terpenoid synthases"/>
    <property type="match status" value="1"/>
</dbReference>
<keyword evidence="2" id="KW-0808">Transferase</keyword>